<dbReference type="InterPro" id="IPR022657">
    <property type="entry name" value="De-COase2_CS"/>
</dbReference>
<evidence type="ECO:0000256" key="5">
    <source>
        <dbReference type="ARBA" id="ARBA00023239"/>
    </source>
</evidence>
<evidence type="ECO:0000313" key="13">
    <source>
        <dbReference type="EMBL" id="RWS02848.1"/>
    </source>
</evidence>
<name>A0A3S3PK08_9ACAR</name>
<dbReference type="Proteomes" id="UP000285301">
    <property type="component" value="Unassembled WGS sequence"/>
</dbReference>
<dbReference type="PANTHER" id="PTHR11482">
    <property type="entry name" value="ARGININE/DIAMINOPIMELATE/ORNITHINE DECARBOXYLASE"/>
    <property type="match status" value="1"/>
</dbReference>
<dbReference type="PROSITE" id="PS00879">
    <property type="entry name" value="ODR_DC_2_2"/>
    <property type="match status" value="1"/>
</dbReference>
<dbReference type="PRINTS" id="PR01179">
    <property type="entry name" value="ODADCRBXLASE"/>
</dbReference>
<dbReference type="OrthoDB" id="5034579at2759"/>
<dbReference type="SUPFAM" id="SSF51419">
    <property type="entry name" value="PLP-binding barrel"/>
    <property type="match status" value="1"/>
</dbReference>
<dbReference type="InterPro" id="IPR002433">
    <property type="entry name" value="Orn_de-COase"/>
</dbReference>
<dbReference type="AlphaFoldDB" id="A0A3S3PK08"/>
<comment type="pathway">
    <text evidence="6">Amine and polyamine biosynthesis; putrescine biosynthesis via L-ornithine pathway; putrescine from L-ornithine: step 1/1.</text>
</comment>
<gene>
    <name evidence="13" type="ORF">B4U79_15483</name>
</gene>
<evidence type="ECO:0000256" key="1">
    <source>
        <dbReference type="ARBA" id="ARBA00001933"/>
    </source>
</evidence>
<keyword evidence="4" id="KW-0620">Polyamine biosynthesis</keyword>
<accession>A0A3S3PK08</accession>
<dbReference type="CDD" id="cd00622">
    <property type="entry name" value="PLPDE_III_ODC"/>
    <property type="match status" value="1"/>
</dbReference>
<evidence type="ECO:0000256" key="7">
    <source>
        <dbReference type="ARBA" id="ARBA00034138"/>
    </source>
</evidence>
<dbReference type="GO" id="GO:0033387">
    <property type="term" value="P:putrescine biosynthetic process from arginine, via ornithine"/>
    <property type="evidence" value="ECO:0007669"/>
    <property type="project" value="TreeGrafter"/>
</dbReference>
<comment type="function">
    <text evidence="8">Catalyzes the first and rate-limiting step of polyamine biosynthesis that converts ornithine into putrescine, which is the precursor for the polyamines, spermidine and spermine. Polyamines are essential for cell proliferation and are implicated in cellular processes, ranging from DNA replication to apoptosis.</text>
</comment>
<evidence type="ECO:0000259" key="12">
    <source>
        <dbReference type="Pfam" id="PF02784"/>
    </source>
</evidence>
<dbReference type="Pfam" id="PF02784">
    <property type="entry name" value="Orn_Arg_deC_N"/>
    <property type="match status" value="1"/>
</dbReference>
<evidence type="ECO:0000256" key="10">
    <source>
        <dbReference type="ARBA" id="ARBA00049127"/>
    </source>
</evidence>
<comment type="cofactor">
    <cofactor evidence="1 11">
        <name>pyridoxal 5'-phosphate</name>
        <dbReference type="ChEBI" id="CHEBI:597326"/>
    </cofactor>
</comment>
<comment type="catalytic activity">
    <reaction evidence="10">
        <text>L-ornithine + H(+) = putrescine + CO2</text>
        <dbReference type="Rhea" id="RHEA:22964"/>
        <dbReference type="ChEBI" id="CHEBI:15378"/>
        <dbReference type="ChEBI" id="CHEBI:16526"/>
        <dbReference type="ChEBI" id="CHEBI:46911"/>
        <dbReference type="ChEBI" id="CHEBI:326268"/>
        <dbReference type="EC" id="4.1.1.17"/>
    </reaction>
</comment>
<dbReference type="EMBL" id="NCKU01007160">
    <property type="protein sequence ID" value="RWS02848.1"/>
    <property type="molecule type" value="Genomic_DNA"/>
</dbReference>
<dbReference type="PRINTS" id="PR01182">
    <property type="entry name" value="ORNDCRBXLASE"/>
</dbReference>
<keyword evidence="5" id="KW-0456">Lyase</keyword>
<dbReference type="Gene3D" id="2.40.37.10">
    <property type="entry name" value="Lyase, Ornithine Decarboxylase, Chain A, domain 1"/>
    <property type="match status" value="1"/>
</dbReference>
<evidence type="ECO:0000313" key="14">
    <source>
        <dbReference type="Proteomes" id="UP000285301"/>
    </source>
</evidence>
<dbReference type="SUPFAM" id="SSF50621">
    <property type="entry name" value="Alanine racemase C-terminal domain-like"/>
    <property type="match status" value="1"/>
</dbReference>
<feature type="active site" description="Proton donor" evidence="11">
    <location>
        <position position="356"/>
    </location>
</feature>
<dbReference type="InterPro" id="IPR022653">
    <property type="entry name" value="De-COase2_pyr-phos_BS"/>
</dbReference>
<evidence type="ECO:0000256" key="2">
    <source>
        <dbReference type="ARBA" id="ARBA00008872"/>
    </source>
</evidence>
<sequence>MPEIKSFGSPRFGPLALIKSSHSAMKDIFKNILCENINNGRSFYFVDLEDVVAKHQNWIRKLPQIRPFYAVKCNTTDMVLRTLANLGTGFDCASQREIEIVLDIGVKPERIIFANPCKTIEALQYAKSVGVDLMTFDSEEELYKIKQHFPEARVVLRIKTNDSAAKNPLSIKYGTEIADIEYLTQVARNLNLNLMGISFHVGSNTGGVEVYRQAIRDARYGFDVAKKYGFQMTLLDIGGGYPGNRYSNMIETTFAEIAVTIKESISAYFNTDENIEIIAEPGRYFVASAFTLITKIVSRKVIAKNNAVMYYLMDGIYGAFANGWCDFYNPELIPLISEEEERKRNQMVATFWGPTCDSVDCVAKNIVYPEMKVGEWVFVKDMGAYSLVAGSKFNGFDIPPCIFALSVRTKTKMSLPLTPIALTNNGATVVCHQRK</sequence>
<dbReference type="PROSITE" id="PS00878">
    <property type="entry name" value="ODR_DC_2_1"/>
    <property type="match status" value="1"/>
</dbReference>
<evidence type="ECO:0000256" key="9">
    <source>
        <dbReference type="ARBA" id="ARBA00046672"/>
    </source>
</evidence>
<evidence type="ECO:0000256" key="4">
    <source>
        <dbReference type="ARBA" id="ARBA00023115"/>
    </source>
</evidence>
<dbReference type="Gene3D" id="3.20.20.10">
    <property type="entry name" value="Alanine racemase"/>
    <property type="match status" value="1"/>
</dbReference>
<evidence type="ECO:0000256" key="8">
    <source>
        <dbReference type="ARBA" id="ARBA00037173"/>
    </source>
</evidence>
<dbReference type="PANTHER" id="PTHR11482:SF6">
    <property type="entry name" value="ORNITHINE DECARBOXYLASE 1-RELATED"/>
    <property type="match status" value="1"/>
</dbReference>
<evidence type="ECO:0000256" key="11">
    <source>
        <dbReference type="PIRSR" id="PIRSR600183-50"/>
    </source>
</evidence>
<comment type="similarity">
    <text evidence="2">Belongs to the Orn/Lys/Arg decarboxylase class-II family.</text>
</comment>
<feature type="domain" description="Orn/DAP/Arg decarboxylase 2 N-terminal" evidence="12">
    <location>
        <begin position="49"/>
        <end position="287"/>
    </location>
</feature>
<feature type="modified residue" description="N6-(pyridoxal phosphate)lysine" evidence="11">
    <location>
        <position position="72"/>
    </location>
</feature>
<dbReference type="InterPro" id="IPR000183">
    <property type="entry name" value="Orn/DAP/Arg_de-COase"/>
</dbReference>
<dbReference type="InterPro" id="IPR022644">
    <property type="entry name" value="De-COase2_N"/>
</dbReference>
<dbReference type="GO" id="GO:0004586">
    <property type="term" value="F:ornithine decarboxylase activity"/>
    <property type="evidence" value="ECO:0007669"/>
    <property type="project" value="UniProtKB-EC"/>
</dbReference>
<evidence type="ECO:0000256" key="6">
    <source>
        <dbReference type="ARBA" id="ARBA00034115"/>
    </source>
</evidence>
<dbReference type="EC" id="4.1.1.17" evidence="7"/>
<dbReference type="FunFam" id="3.20.20.10:FF:000005">
    <property type="entry name" value="Ornithine decarboxylase"/>
    <property type="match status" value="1"/>
</dbReference>
<comment type="subunit">
    <text evidence="9">Homodimer. Only the dimer is catalytically active, as the active sites are constructed of residues from both monomers.</text>
</comment>
<evidence type="ECO:0000256" key="3">
    <source>
        <dbReference type="ARBA" id="ARBA00022898"/>
    </source>
</evidence>
<reference evidence="13 14" key="1">
    <citation type="journal article" date="2018" name="Gigascience">
        <title>Genomes of trombidid mites reveal novel predicted allergens and laterally-transferred genes associated with secondary metabolism.</title>
        <authorList>
            <person name="Dong X."/>
            <person name="Chaisiri K."/>
            <person name="Xia D."/>
            <person name="Armstrong S.D."/>
            <person name="Fang Y."/>
            <person name="Donnelly M.J."/>
            <person name="Kadowaki T."/>
            <person name="McGarry J.W."/>
            <person name="Darby A.C."/>
            <person name="Makepeace B.L."/>
        </authorList>
    </citation>
    <scope>NUCLEOTIDE SEQUENCE [LARGE SCALE GENOMIC DNA]</scope>
    <source>
        <strain evidence="13">UoL-WK</strain>
    </source>
</reference>
<dbReference type="InterPro" id="IPR029066">
    <property type="entry name" value="PLP-binding_barrel"/>
</dbReference>
<organism evidence="13 14">
    <name type="scientific">Dinothrombium tinctorium</name>
    <dbReference type="NCBI Taxonomy" id="1965070"/>
    <lineage>
        <taxon>Eukaryota</taxon>
        <taxon>Metazoa</taxon>
        <taxon>Ecdysozoa</taxon>
        <taxon>Arthropoda</taxon>
        <taxon>Chelicerata</taxon>
        <taxon>Arachnida</taxon>
        <taxon>Acari</taxon>
        <taxon>Acariformes</taxon>
        <taxon>Trombidiformes</taxon>
        <taxon>Prostigmata</taxon>
        <taxon>Anystina</taxon>
        <taxon>Parasitengona</taxon>
        <taxon>Trombidioidea</taxon>
        <taxon>Trombidiidae</taxon>
        <taxon>Dinothrombium</taxon>
    </lineage>
</organism>
<comment type="caution">
    <text evidence="13">The sequence shown here is derived from an EMBL/GenBank/DDBJ whole genome shotgun (WGS) entry which is preliminary data.</text>
</comment>
<protein>
    <recommendedName>
        <fullName evidence="7">ornithine decarboxylase</fullName>
        <ecNumber evidence="7">4.1.1.17</ecNumber>
    </recommendedName>
</protein>
<dbReference type="STRING" id="1965070.A0A3S3PK08"/>
<dbReference type="InterPro" id="IPR009006">
    <property type="entry name" value="Ala_racemase/Decarboxylase_C"/>
</dbReference>
<proteinExistence type="inferred from homology"/>
<keyword evidence="14" id="KW-1185">Reference proteome</keyword>
<dbReference type="GO" id="GO:0005737">
    <property type="term" value="C:cytoplasm"/>
    <property type="evidence" value="ECO:0007669"/>
    <property type="project" value="TreeGrafter"/>
</dbReference>
<keyword evidence="3 11" id="KW-0663">Pyridoxal phosphate</keyword>